<evidence type="ECO:0000313" key="7">
    <source>
        <dbReference type="Proteomes" id="UP000225706"/>
    </source>
</evidence>
<evidence type="ECO:0000256" key="4">
    <source>
        <dbReference type="SAM" id="MobiDB-lite"/>
    </source>
</evidence>
<evidence type="ECO:0000259" key="5">
    <source>
        <dbReference type="Pfam" id="PF12012"/>
    </source>
</evidence>
<keyword evidence="2" id="KW-0597">Phosphoprotein</keyword>
<dbReference type="Proteomes" id="UP000225706">
    <property type="component" value="Unassembled WGS sequence"/>
</dbReference>
<dbReference type="InterPro" id="IPR021893">
    <property type="entry name" value="ZMYM2-like_C"/>
</dbReference>
<gene>
    <name evidence="6" type="ORF">AWC38_SpisGene6774</name>
</gene>
<sequence length="599" mass="67018">MDNHGEADNECHRENDEVISRTPANISNIIDQSVSVTVERLNYETNIEIKKERNNEFQLDENESFGDGEAQEDDSQRENHGRKHISTLTSRHYASHVRVFKEWLKCKGMEDEFEDWKPREISNWLSDFYKESHLKHGGTKRASSLRIIRSAIDHHLKSEPYCKSYSLTHSPEFSKANATLHDLEAAQKEYLDSSECSSTASALNVEEIRKLWATGVVGIKTPKSLQRLVFLAVGINFGITSRDDLRDLTPDMFEFHIDETTGLEYAACKLSESLSNQLRSKKYKGIGRKMFSVPGSLQCPVAALKLFLQRRNPSCPAFFQIPNRDFATSGVWYRSQAAGLNCLSGMLKDMSHEALLPVDYSNHNLRATPPIVLYKAMEDLLRPPRIVNGAILNNKIALNSSGPPPLLNSHIPATAAVNIDASPRVGPGVQSNHIQVAPREASTVGNVSNPLDNVPYSNPAQNLHQVFCIPQQWNISDIIKVVNSGEALVIVKEPSKTEGQSHVNGEVTQIRDTQQPHGRSGRKQPEPKRFCRDPDVLKDESSKVEDACMKAVNTMKTALQNLDDLMCKQHPSGKVIEELSGVSYSIQELLQRINSAENC</sequence>
<accession>A0A2B4SIW4</accession>
<keyword evidence="1" id="KW-1017">Isopeptide bond</keyword>
<feature type="domain" description="ZMYM2-like/QRICH1 C-terminal" evidence="5">
    <location>
        <begin position="209"/>
        <end position="349"/>
    </location>
</feature>
<dbReference type="Pfam" id="PF12012">
    <property type="entry name" value="DUF3504"/>
    <property type="match status" value="1"/>
</dbReference>
<evidence type="ECO:0000256" key="3">
    <source>
        <dbReference type="ARBA" id="ARBA00022843"/>
    </source>
</evidence>
<dbReference type="InterPro" id="IPR052787">
    <property type="entry name" value="MAVS"/>
</dbReference>
<dbReference type="OrthoDB" id="2434995at2759"/>
<feature type="region of interest" description="Disordered" evidence="4">
    <location>
        <begin position="54"/>
        <end position="81"/>
    </location>
</feature>
<keyword evidence="3" id="KW-0832">Ubl conjugation</keyword>
<protein>
    <recommendedName>
        <fullName evidence="5">ZMYM2-like/QRICH1 C-terminal domain-containing protein</fullName>
    </recommendedName>
</protein>
<proteinExistence type="predicted"/>
<feature type="compositionally biased region" description="Polar residues" evidence="4">
    <location>
        <begin position="497"/>
        <end position="517"/>
    </location>
</feature>
<evidence type="ECO:0000256" key="2">
    <source>
        <dbReference type="ARBA" id="ARBA00022553"/>
    </source>
</evidence>
<dbReference type="PANTHER" id="PTHR21446:SF12">
    <property type="entry name" value="POTASSIUM CHANNEL TETRAMERIZATION DOMAIN CONTAINING 1"/>
    <property type="match status" value="1"/>
</dbReference>
<feature type="compositionally biased region" description="Basic and acidic residues" evidence="4">
    <location>
        <begin position="523"/>
        <end position="534"/>
    </location>
</feature>
<feature type="compositionally biased region" description="Acidic residues" evidence="4">
    <location>
        <begin position="58"/>
        <end position="73"/>
    </location>
</feature>
<feature type="region of interest" description="Disordered" evidence="4">
    <location>
        <begin position="496"/>
        <end position="534"/>
    </location>
</feature>
<dbReference type="PANTHER" id="PTHR21446">
    <property type="entry name" value="DUF3504 DOMAIN-CONTAINING PROTEIN"/>
    <property type="match status" value="1"/>
</dbReference>
<dbReference type="STRING" id="50429.A0A2B4SIW4"/>
<evidence type="ECO:0000313" key="6">
    <source>
        <dbReference type="EMBL" id="PFX28508.1"/>
    </source>
</evidence>
<comment type="caution">
    <text evidence="6">The sequence shown here is derived from an EMBL/GenBank/DDBJ whole genome shotgun (WGS) entry which is preliminary data.</text>
</comment>
<name>A0A2B4SIW4_STYPI</name>
<organism evidence="6 7">
    <name type="scientific">Stylophora pistillata</name>
    <name type="common">Smooth cauliflower coral</name>
    <dbReference type="NCBI Taxonomy" id="50429"/>
    <lineage>
        <taxon>Eukaryota</taxon>
        <taxon>Metazoa</taxon>
        <taxon>Cnidaria</taxon>
        <taxon>Anthozoa</taxon>
        <taxon>Hexacorallia</taxon>
        <taxon>Scleractinia</taxon>
        <taxon>Astrocoeniina</taxon>
        <taxon>Pocilloporidae</taxon>
        <taxon>Stylophora</taxon>
    </lineage>
</organism>
<dbReference type="AlphaFoldDB" id="A0A2B4SIW4"/>
<evidence type="ECO:0000256" key="1">
    <source>
        <dbReference type="ARBA" id="ARBA00022499"/>
    </source>
</evidence>
<keyword evidence="7" id="KW-1185">Reference proteome</keyword>
<dbReference type="EMBL" id="LSMT01000082">
    <property type="protein sequence ID" value="PFX28508.1"/>
    <property type="molecule type" value="Genomic_DNA"/>
</dbReference>
<reference evidence="7" key="1">
    <citation type="journal article" date="2017" name="bioRxiv">
        <title>Comparative analysis of the genomes of Stylophora pistillata and Acropora digitifera provides evidence for extensive differences between species of corals.</title>
        <authorList>
            <person name="Voolstra C.R."/>
            <person name="Li Y."/>
            <person name="Liew Y.J."/>
            <person name="Baumgarten S."/>
            <person name="Zoccola D."/>
            <person name="Flot J.-F."/>
            <person name="Tambutte S."/>
            <person name="Allemand D."/>
            <person name="Aranda M."/>
        </authorList>
    </citation>
    <scope>NUCLEOTIDE SEQUENCE [LARGE SCALE GENOMIC DNA]</scope>
</reference>